<feature type="region of interest" description="Disordered" evidence="1">
    <location>
        <begin position="298"/>
        <end position="321"/>
    </location>
</feature>
<gene>
    <name evidence="2" type="ORF">SAMN05421812_12811</name>
</gene>
<evidence type="ECO:0000313" key="2">
    <source>
        <dbReference type="EMBL" id="SNT65865.1"/>
    </source>
</evidence>
<organism evidence="2 3">
    <name type="scientific">Asanoa hainanensis</name>
    <dbReference type="NCBI Taxonomy" id="560556"/>
    <lineage>
        <taxon>Bacteria</taxon>
        <taxon>Bacillati</taxon>
        <taxon>Actinomycetota</taxon>
        <taxon>Actinomycetes</taxon>
        <taxon>Micromonosporales</taxon>
        <taxon>Micromonosporaceae</taxon>
        <taxon>Asanoa</taxon>
    </lineage>
</organism>
<protein>
    <submittedName>
        <fullName evidence="2">Uncharacterized protein</fullName>
    </submittedName>
</protein>
<reference evidence="2 3" key="1">
    <citation type="submission" date="2017-06" db="EMBL/GenBank/DDBJ databases">
        <authorList>
            <person name="Kim H.J."/>
            <person name="Triplett B.A."/>
        </authorList>
    </citation>
    <scope>NUCLEOTIDE SEQUENCE [LARGE SCALE GENOMIC DNA]</scope>
    <source>
        <strain evidence="2 3">CGMCC 4.5593</strain>
    </source>
</reference>
<dbReference type="OrthoDB" id="4257445at2"/>
<dbReference type="Proteomes" id="UP000198362">
    <property type="component" value="Unassembled WGS sequence"/>
</dbReference>
<name>A0A239PGC4_9ACTN</name>
<keyword evidence="3" id="KW-1185">Reference proteome</keyword>
<dbReference type="AlphaFoldDB" id="A0A239PGC4"/>
<proteinExistence type="predicted"/>
<evidence type="ECO:0000313" key="3">
    <source>
        <dbReference type="Proteomes" id="UP000198362"/>
    </source>
</evidence>
<dbReference type="RefSeq" id="WP_089255534.1">
    <property type="nucleotide sequence ID" value="NZ_FZPH01000028.1"/>
</dbReference>
<evidence type="ECO:0000256" key="1">
    <source>
        <dbReference type="SAM" id="MobiDB-lite"/>
    </source>
</evidence>
<accession>A0A239PGC4</accession>
<dbReference type="EMBL" id="FZPH01000028">
    <property type="protein sequence ID" value="SNT65865.1"/>
    <property type="molecule type" value="Genomic_DNA"/>
</dbReference>
<sequence>MVELAPTPDLLDAARRCGRREWTVDTVSISTNRHLGKLVGAGLATLFYVTAEAKHSGQQDYWRLTDAGEHWLATHDQAPASPIAPGAAAPRARGRGAELARTADGFAPVADRDVVSGEVLAAEEHWETGDIVLAADRSLWCRAHHDDIAQGWPWAYAAEYAPRRSGGSVPEGAVEEHVPVRPLTLLLRDGRPVITAPPTLVGSPSVAARAAEPEPARAPADPNASLRAALRDWAASWVRGVPPHLTTEVAAGVFERLLATHPGAAPEVIAVALIGQADQWDEVDAVIAAVRRFVAADPPRDARRAAADAPGSLRATPDTGR</sequence>